<dbReference type="EMBL" id="CATQJA010000223">
    <property type="protein sequence ID" value="CAJ0558208.1"/>
    <property type="molecule type" value="Genomic_DNA"/>
</dbReference>
<dbReference type="InterPro" id="IPR042510">
    <property type="entry name" value="CIP2A"/>
</dbReference>
<reference evidence="3" key="1">
    <citation type="submission" date="2023-06" db="EMBL/GenBank/DDBJ databases">
        <authorList>
            <person name="Delattre M."/>
        </authorList>
    </citation>
    <scope>NUCLEOTIDE SEQUENCE</scope>
    <source>
        <strain evidence="3">AF72</strain>
    </source>
</reference>
<keyword evidence="1" id="KW-0175">Coiled coil</keyword>
<feature type="coiled-coil region" evidence="1">
    <location>
        <begin position="726"/>
        <end position="849"/>
    </location>
</feature>
<dbReference type="PANTHER" id="PTHR23161">
    <property type="entry name" value="PROTEIN CIP2A"/>
    <property type="match status" value="1"/>
</dbReference>
<dbReference type="SMART" id="SM00173">
    <property type="entry name" value="RAS"/>
    <property type="match status" value="1"/>
</dbReference>
<dbReference type="NCBIfam" id="TIGR00231">
    <property type="entry name" value="small_GTP"/>
    <property type="match status" value="1"/>
</dbReference>
<protein>
    <recommendedName>
        <fullName evidence="2">CIP2A N-terminal domain-containing protein</fullName>
    </recommendedName>
</protein>
<dbReference type="Proteomes" id="UP001177023">
    <property type="component" value="Unassembled WGS sequence"/>
</dbReference>
<dbReference type="SMART" id="SM00176">
    <property type="entry name" value="RAN"/>
    <property type="match status" value="1"/>
</dbReference>
<dbReference type="Pfam" id="PF21044">
    <property type="entry name" value="CIP2A_N"/>
    <property type="match status" value="1"/>
</dbReference>
<proteinExistence type="predicted"/>
<dbReference type="SUPFAM" id="SSF48371">
    <property type="entry name" value="ARM repeat"/>
    <property type="match status" value="1"/>
</dbReference>
<evidence type="ECO:0000256" key="1">
    <source>
        <dbReference type="SAM" id="Coils"/>
    </source>
</evidence>
<dbReference type="SMART" id="SM00174">
    <property type="entry name" value="RHO"/>
    <property type="match status" value="1"/>
</dbReference>
<dbReference type="GO" id="GO:0005525">
    <property type="term" value="F:GTP binding"/>
    <property type="evidence" value="ECO:0007669"/>
    <property type="project" value="InterPro"/>
</dbReference>
<dbReference type="InterPro" id="IPR001806">
    <property type="entry name" value="Small_GTPase"/>
</dbReference>
<dbReference type="InterPro" id="IPR005225">
    <property type="entry name" value="Small_GTP-bd"/>
</dbReference>
<sequence length="1023" mass="114392">MPPDVFDIEEDLRLLISATNAVQRVGGLRLTTATCLSELLPLCPVLLTNPDVGDGTLKHLAQFLYNLGIHNVSLRRYMSAELELCASLWQALRISLRDQADPDVLMSLIKLFQVLTYENCVVLGPWANDLISFLIQEVIREPEPEWLPFATAILCNLTVRSKNAGARIRKSSNYRPFSKKLLHFLQHDSRLVVVSCLVLVGYLAEKLRDVVYAPANLSMTFKCVFNVLAIGEAPLTRHVACDLLKRMLISETPTVSSQPLPTSTGRELATYSDFAECIQKVAGLLLTLDPLLEESGKILELLTSLCSLQNLRSAVCQAILHWRSSGGELITPISVLSKTACLPVSNSMDAQTPIRALRLLNILLKEAVDMDRHVADYIPALRLVQIVEENVKTDLDTGSPNAGTRCQRIAEGLRLAEVLSRDDEIRATLLGVTSSQLCGHLAQCQFLTNPVSEYMSRPPQARTDPLPEWSEHGTSIVLALFLLLNSLKDSSKPHKEQYWKLLRDARLVPFLAFALTSGQHQQVFNALYVLFHCAQVDEFDRRGLADMVASNVIEKQLKWKHAVAASLDTSRENRRSTDSEVLTEKAETSNRVSSVLDDVVNQLGNGLENRTQPSASLVASLEEKIAKLQAQLTSREASLLHAERLQRFATSGESEPLFLRTENEKLTDRNRILEADLSDALAAKEVLVEENRKEMQITAQFRQACREMTEKFERASSLALEKQAKNEELMLDKKILTDDLAESRRQTAERDTEILAKNEKLGSLEVELAANKRKATAANKQLEDCERRLATVNSDAEQRIEGIRKMYEMERQMEKKAVDAERAGLEAIIRELKEKATAAEAENLKHAAELEKMKSCFVETNIPTIGIDFTGKTVIVDGRAVRIQIWDTAGQERFHSLIPAYIREARGAVVMFDVTSRDTFAELHKWVDIVRKKSTNDVAVMICGNKSDREDREISEEEGKRMAVELGTTYCETSAKAGHNINALFEAIARQSLATTHEAPTEEKVVLDSFEAHRDREKNSCAC</sequence>
<dbReference type="AlphaFoldDB" id="A0AA36C574"/>
<dbReference type="SMART" id="SM00175">
    <property type="entry name" value="RAB"/>
    <property type="match status" value="1"/>
</dbReference>
<dbReference type="InterPro" id="IPR048701">
    <property type="entry name" value="CIP2A_N"/>
</dbReference>
<dbReference type="PRINTS" id="PR00449">
    <property type="entry name" value="RASTRNSFRMNG"/>
</dbReference>
<dbReference type="Pfam" id="PF00071">
    <property type="entry name" value="Ras"/>
    <property type="match status" value="1"/>
</dbReference>
<dbReference type="InterPro" id="IPR027417">
    <property type="entry name" value="P-loop_NTPase"/>
</dbReference>
<keyword evidence="4" id="KW-1185">Reference proteome</keyword>
<evidence type="ECO:0000313" key="4">
    <source>
        <dbReference type="Proteomes" id="UP001177023"/>
    </source>
</evidence>
<accession>A0AA36C574</accession>
<comment type="caution">
    <text evidence="3">The sequence shown here is derived from an EMBL/GenBank/DDBJ whole genome shotgun (WGS) entry which is preliminary data.</text>
</comment>
<gene>
    <name evidence="3" type="ORF">MSPICULIGERA_LOCUS902</name>
</gene>
<evidence type="ECO:0000313" key="3">
    <source>
        <dbReference type="EMBL" id="CAJ0558208.1"/>
    </source>
</evidence>
<dbReference type="PROSITE" id="PS51419">
    <property type="entry name" value="RAB"/>
    <property type="match status" value="1"/>
</dbReference>
<organism evidence="3 4">
    <name type="scientific">Mesorhabditis spiculigera</name>
    <dbReference type="NCBI Taxonomy" id="96644"/>
    <lineage>
        <taxon>Eukaryota</taxon>
        <taxon>Metazoa</taxon>
        <taxon>Ecdysozoa</taxon>
        <taxon>Nematoda</taxon>
        <taxon>Chromadorea</taxon>
        <taxon>Rhabditida</taxon>
        <taxon>Rhabditina</taxon>
        <taxon>Rhabditomorpha</taxon>
        <taxon>Rhabditoidea</taxon>
        <taxon>Rhabditidae</taxon>
        <taxon>Mesorhabditinae</taxon>
        <taxon>Mesorhabditis</taxon>
    </lineage>
</organism>
<dbReference type="InterPro" id="IPR016024">
    <property type="entry name" value="ARM-type_fold"/>
</dbReference>
<dbReference type="PANTHER" id="PTHR23161:SF2">
    <property type="entry name" value="PROTEIN CIP2A"/>
    <property type="match status" value="1"/>
</dbReference>
<feature type="domain" description="CIP2A N-terminal" evidence="2">
    <location>
        <begin position="31"/>
        <end position="556"/>
    </location>
</feature>
<dbReference type="FunFam" id="3.40.50.300:FF:001447">
    <property type="entry name" value="Ras-related protein Rab-1B"/>
    <property type="match status" value="1"/>
</dbReference>
<name>A0AA36C574_9BILA</name>
<dbReference type="SUPFAM" id="SSF52540">
    <property type="entry name" value="P-loop containing nucleoside triphosphate hydrolases"/>
    <property type="match status" value="1"/>
</dbReference>
<dbReference type="Gene3D" id="3.40.50.300">
    <property type="entry name" value="P-loop containing nucleotide triphosphate hydrolases"/>
    <property type="match status" value="1"/>
</dbReference>
<evidence type="ECO:0000259" key="2">
    <source>
        <dbReference type="Pfam" id="PF21044"/>
    </source>
</evidence>
<dbReference type="CDD" id="cd00154">
    <property type="entry name" value="Rab"/>
    <property type="match status" value="1"/>
</dbReference>
<dbReference type="GO" id="GO:0003924">
    <property type="term" value="F:GTPase activity"/>
    <property type="evidence" value="ECO:0007669"/>
    <property type="project" value="InterPro"/>
</dbReference>
<feature type="non-terminal residue" evidence="3">
    <location>
        <position position="1023"/>
    </location>
</feature>
<dbReference type="PROSITE" id="PS51421">
    <property type="entry name" value="RAS"/>
    <property type="match status" value="1"/>
</dbReference>